<dbReference type="Proteomes" id="UP000299102">
    <property type="component" value="Unassembled WGS sequence"/>
</dbReference>
<protein>
    <submittedName>
        <fullName evidence="2">Uncharacterized protein</fullName>
    </submittedName>
</protein>
<evidence type="ECO:0000256" key="1">
    <source>
        <dbReference type="SAM" id="MobiDB-lite"/>
    </source>
</evidence>
<keyword evidence="3" id="KW-1185">Reference proteome</keyword>
<evidence type="ECO:0000313" key="3">
    <source>
        <dbReference type="Proteomes" id="UP000299102"/>
    </source>
</evidence>
<reference evidence="2 3" key="1">
    <citation type="journal article" date="2019" name="Commun. Biol.">
        <title>The bagworm genome reveals a unique fibroin gene that provides high tensile strength.</title>
        <authorList>
            <person name="Kono N."/>
            <person name="Nakamura H."/>
            <person name="Ohtoshi R."/>
            <person name="Tomita M."/>
            <person name="Numata K."/>
            <person name="Arakawa K."/>
        </authorList>
    </citation>
    <scope>NUCLEOTIDE SEQUENCE [LARGE SCALE GENOMIC DNA]</scope>
</reference>
<gene>
    <name evidence="2" type="ORF">EVAR_73000_1</name>
</gene>
<proteinExistence type="predicted"/>
<evidence type="ECO:0000313" key="2">
    <source>
        <dbReference type="EMBL" id="GBP07112.1"/>
    </source>
</evidence>
<comment type="caution">
    <text evidence="2">The sequence shown here is derived from an EMBL/GenBank/DDBJ whole genome shotgun (WGS) entry which is preliminary data.</text>
</comment>
<accession>A0A4C1SY33</accession>
<feature type="region of interest" description="Disordered" evidence="1">
    <location>
        <begin position="1"/>
        <end position="34"/>
    </location>
</feature>
<name>A0A4C1SY33_EUMVA</name>
<feature type="non-terminal residue" evidence="2">
    <location>
        <position position="1"/>
    </location>
</feature>
<dbReference type="EMBL" id="BGZK01008124">
    <property type="protein sequence ID" value="GBP07112.1"/>
    <property type="molecule type" value="Genomic_DNA"/>
</dbReference>
<organism evidence="2 3">
    <name type="scientific">Eumeta variegata</name>
    <name type="common">Bagworm moth</name>
    <name type="synonym">Eumeta japonica</name>
    <dbReference type="NCBI Taxonomy" id="151549"/>
    <lineage>
        <taxon>Eukaryota</taxon>
        <taxon>Metazoa</taxon>
        <taxon>Ecdysozoa</taxon>
        <taxon>Arthropoda</taxon>
        <taxon>Hexapoda</taxon>
        <taxon>Insecta</taxon>
        <taxon>Pterygota</taxon>
        <taxon>Neoptera</taxon>
        <taxon>Endopterygota</taxon>
        <taxon>Lepidoptera</taxon>
        <taxon>Glossata</taxon>
        <taxon>Ditrysia</taxon>
        <taxon>Tineoidea</taxon>
        <taxon>Psychidae</taxon>
        <taxon>Oiketicinae</taxon>
        <taxon>Eumeta</taxon>
    </lineage>
</organism>
<dbReference type="AlphaFoldDB" id="A0A4C1SY33"/>
<sequence length="34" mass="3621">SFPQESGEAWSNPVTAVGLLSSENSAANTRPRLF</sequence>